<protein>
    <submittedName>
        <fullName evidence="6">Response regulator</fullName>
    </submittedName>
</protein>
<evidence type="ECO:0000259" key="5">
    <source>
        <dbReference type="PROSITE" id="PS50110"/>
    </source>
</evidence>
<evidence type="ECO:0000256" key="3">
    <source>
        <dbReference type="ARBA" id="ARBA00023163"/>
    </source>
</evidence>
<dbReference type="InterPro" id="IPR001789">
    <property type="entry name" value="Sig_transdc_resp-reg_receiver"/>
</dbReference>
<proteinExistence type="predicted"/>
<gene>
    <name evidence="6" type="ORF">RsS93_40440</name>
</gene>
<dbReference type="RefSeq" id="WP_145634619.1">
    <property type="nucleotide sequence ID" value="NZ_BLAJ01000004.1"/>
</dbReference>
<feature type="domain" description="Response regulatory" evidence="5">
    <location>
        <begin position="13"/>
        <end position="125"/>
    </location>
</feature>
<keyword evidence="7" id="KW-1185">Reference proteome</keyword>
<evidence type="ECO:0000313" key="7">
    <source>
        <dbReference type="Proteomes" id="UP000390335"/>
    </source>
</evidence>
<dbReference type="InterPro" id="IPR011006">
    <property type="entry name" value="CheY-like_superfamily"/>
</dbReference>
<name>A0ABQ0Z7I3_9HYPH</name>
<reference evidence="6 7" key="1">
    <citation type="journal article" date="2020" name="Genome Biol. Evol.">
        <title>Rhizobium dioscoreae sp. nov., a plant growth-promoting bacterium isolated from yam (Dioscorea species).</title>
        <authorList>
            <person name="Ouyabe M."/>
            <person name="Tanaka N."/>
            <person name="Shiwa Y."/>
            <person name="Fujita N."/>
            <person name="Kikuno H."/>
            <person name="Babil P."/>
            <person name="Shiwachi H."/>
        </authorList>
    </citation>
    <scope>NUCLEOTIDE SEQUENCE [LARGE SCALE GENOMIC DNA]</scope>
    <source>
        <strain evidence="6 7">S-93</strain>
    </source>
</reference>
<evidence type="ECO:0000256" key="2">
    <source>
        <dbReference type="ARBA" id="ARBA00023015"/>
    </source>
</evidence>
<dbReference type="PANTHER" id="PTHR44591:SF3">
    <property type="entry name" value="RESPONSE REGULATORY DOMAIN-CONTAINING PROTEIN"/>
    <property type="match status" value="1"/>
</dbReference>
<dbReference type="InterPro" id="IPR050595">
    <property type="entry name" value="Bact_response_regulator"/>
</dbReference>
<dbReference type="PANTHER" id="PTHR44591">
    <property type="entry name" value="STRESS RESPONSE REGULATOR PROTEIN 1"/>
    <property type="match status" value="1"/>
</dbReference>
<accession>A0ABQ0Z7I3</accession>
<dbReference type="EMBL" id="BLAJ01000004">
    <property type="protein sequence ID" value="GES51430.1"/>
    <property type="molecule type" value="Genomic_DNA"/>
</dbReference>
<dbReference type="PROSITE" id="PS50110">
    <property type="entry name" value="RESPONSE_REGULATORY"/>
    <property type="match status" value="1"/>
</dbReference>
<evidence type="ECO:0000256" key="1">
    <source>
        <dbReference type="ARBA" id="ARBA00022553"/>
    </source>
</evidence>
<dbReference type="Proteomes" id="UP000390335">
    <property type="component" value="Unassembled WGS sequence"/>
</dbReference>
<sequence length="127" mass="13651">MSEPENDKALGRIVLVVEDEFLIALELESVLTSSGFEVLGPASSVGQALDLLRSQRPDAAVLDVTLGSEKVTPVAFLLKSWDVPFVLASASDAAELARHDVLAKALNLGKPTDMKRLVDVVQSFFSR</sequence>
<evidence type="ECO:0000256" key="4">
    <source>
        <dbReference type="PROSITE-ProRule" id="PRU00169"/>
    </source>
</evidence>
<comment type="caution">
    <text evidence="6">The sequence shown here is derived from an EMBL/GenBank/DDBJ whole genome shotgun (WGS) entry which is preliminary data.</text>
</comment>
<keyword evidence="2" id="KW-0805">Transcription regulation</keyword>
<dbReference type="SMART" id="SM00448">
    <property type="entry name" value="REC"/>
    <property type="match status" value="1"/>
</dbReference>
<keyword evidence="3" id="KW-0804">Transcription</keyword>
<dbReference type="Pfam" id="PF00072">
    <property type="entry name" value="Response_reg"/>
    <property type="match status" value="1"/>
</dbReference>
<feature type="modified residue" description="4-aspartylphosphate" evidence="4">
    <location>
        <position position="63"/>
    </location>
</feature>
<evidence type="ECO:0000313" key="6">
    <source>
        <dbReference type="EMBL" id="GES51430.1"/>
    </source>
</evidence>
<dbReference type="SUPFAM" id="SSF52172">
    <property type="entry name" value="CheY-like"/>
    <property type="match status" value="1"/>
</dbReference>
<organism evidence="6 7">
    <name type="scientific">Rhizobium dioscoreae</name>
    <dbReference type="NCBI Taxonomy" id="2653122"/>
    <lineage>
        <taxon>Bacteria</taxon>
        <taxon>Pseudomonadati</taxon>
        <taxon>Pseudomonadota</taxon>
        <taxon>Alphaproteobacteria</taxon>
        <taxon>Hyphomicrobiales</taxon>
        <taxon>Rhizobiaceae</taxon>
        <taxon>Rhizobium/Agrobacterium group</taxon>
        <taxon>Rhizobium</taxon>
    </lineage>
</organism>
<keyword evidence="1 4" id="KW-0597">Phosphoprotein</keyword>
<dbReference type="Gene3D" id="3.40.50.2300">
    <property type="match status" value="1"/>
</dbReference>